<accession>A0A0D9XYV5</accession>
<dbReference type="Gramene" id="LPERR12G08570.1">
    <property type="protein sequence ID" value="LPERR12G08570.1"/>
    <property type="gene ID" value="LPERR12G08570"/>
</dbReference>
<dbReference type="HOGENOM" id="CLU_2030055_0_0_1"/>
<evidence type="ECO:0000313" key="1">
    <source>
        <dbReference type="EnsemblPlants" id="LPERR12G08570.1"/>
    </source>
</evidence>
<proteinExistence type="predicted"/>
<reference evidence="2" key="2">
    <citation type="submission" date="2013-12" db="EMBL/GenBank/DDBJ databases">
        <authorList>
            <person name="Yu Y."/>
            <person name="Lee S."/>
            <person name="de Baynast K."/>
            <person name="Wissotski M."/>
            <person name="Liu L."/>
            <person name="Talag J."/>
            <person name="Goicoechea J."/>
            <person name="Angelova A."/>
            <person name="Jetty R."/>
            <person name="Kudrna D."/>
            <person name="Golser W."/>
            <person name="Rivera L."/>
            <person name="Zhang J."/>
            <person name="Wing R."/>
        </authorList>
    </citation>
    <scope>NUCLEOTIDE SEQUENCE</scope>
</reference>
<organism evidence="1 2">
    <name type="scientific">Leersia perrieri</name>
    <dbReference type="NCBI Taxonomy" id="77586"/>
    <lineage>
        <taxon>Eukaryota</taxon>
        <taxon>Viridiplantae</taxon>
        <taxon>Streptophyta</taxon>
        <taxon>Embryophyta</taxon>
        <taxon>Tracheophyta</taxon>
        <taxon>Spermatophyta</taxon>
        <taxon>Magnoliopsida</taxon>
        <taxon>Liliopsida</taxon>
        <taxon>Poales</taxon>
        <taxon>Poaceae</taxon>
        <taxon>BOP clade</taxon>
        <taxon>Oryzoideae</taxon>
        <taxon>Oryzeae</taxon>
        <taxon>Oryzinae</taxon>
        <taxon>Leersia</taxon>
    </lineage>
</organism>
<dbReference type="EnsemblPlants" id="LPERR12G08570.1">
    <property type="protein sequence ID" value="LPERR12G08570.1"/>
    <property type="gene ID" value="LPERR12G08570"/>
</dbReference>
<evidence type="ECO:0000313" key="2">
    <source>
        <dbReference type="Proteomes" id="UP000032180"/>
    </source>
</evidence>
<protein>
    <submittedName>
        <fullName evidence="1">Uncharacterized protein</fullName>
    </submittedName>
</protein>
<keyword evidence="2" id="KW-1185">Reference proteome</keyword>
<dbReference type="AlphaFoldDB" id="A0A0D9XYV5"/>
<dbReference type="Proteomes" id="UP000032180">
    <property type="component" value="Chromosome 12"/>
</dbReference>
<name>A0A0D9XYV5_9ORYZ</name>
<sequence length="122" mass="13557">MDTIIHQHLFQGEREDASLCFISNPQIRHGNVLLHPSISKMIVLIDRHVPLHIVDAACLHGREFGGVDGEAPDLAGEECTAAEARHRHDHPVHGVHLVNNVHFHPLAEEECLQSPTSWPSPL</sequence>
<reference evidence="1" key="3">
    <citation type="submission" date="2015-04" db="UniProtKB">
        <authorList>
            <consortium name="EnsemblPlants"/>
        </authorList>
    </citation>
    <scope>IDENTIFICATION</scope>
</reference>
<reference evidence="1 2" key="1">
    <citation type="submission" date="2012-08" db="EMBL/GenBank/DDBJ databases">
        <title>Oryza genome evolution.</title>
        <authorList>
            <person name="Wing R.A."/>
        </authorList>
    </citation>
    <scope>NUCLEOTIDE SEQUENCE</scope>
</reference>